<name>J9DTW4_WUCBA</name>
<sequence>IQCGQMLNKFNVSITHTFCCPLKATFPKNDGADNRQKFCLLLLDTVDHTYQTIGPIIHSFKRRA</sequence>
<gene>
    <name evidence="1" type="ORF">WUBG_15999</name>
</gene>
<evidence type="ECO:0000313" key="1">
    <source>
        <dbReference type="EMBL" id="EJW73096.1"/>
    </source>
</evidence>
<organism evidence="1 2">
    <name type="scientific">Wuchereria bancrofti</name>
    <dbReference type="NCBI Taxonomy" id="6293"/>
    <lineage>
        <taxon>Eukaryota</taxon>
        <taxon>Metazoa</taxon>
        <taxon>Ecdysozoa</taxon>
        <taxon>Nematoda</taxon>
        <taxon>Chromadorea</taxon>
        <taxon>Rhabditida</taxon>
        <taxon>Spirurina</taxon>
        <taxon>Spiruromorpha</taxon>
        <taxon>Filarioidea</taxon>
        <taxon>Onchocercidae</taxon>
        <taxon>Wuchereria</taxon>
    </lineage>
</organism>
<dbReference type="EMBL" id="ADBV01014733">
    <property type="protein sequence ID" value="EJW73096.1"/>
    <property type="molecule type" value="Genomic_DNA"/>
</dbReference>
<reference evidence="2" key="1">
    <citation type="submission" date="2012-08" db="EMBL/GenBank/DDBJ databases">
        <title>The Genome Sequence of Wuchereria bancrofti.</title>
        <authorList>
            <person name="Nutman T.B."/>
            <person name="Fink D.L."/>
            <person name="Russ C."/>
            <person name="Young S."/>
            <person name="Zeng Q."/>
            <person name="Koehrsen M."/>
            <person name="Alvarado L."/>
            <person name="Berlin A."/>
            <person name="Chapman S.B."/>
            <person name="Chen Z."/>
            <person name="Freedman E."/>
            <person name="Gellesch M."/>
            <person name="Goldberg J."/>
            <person name="Griggs A."/>
            <person name="Gujja S."/>
            <person name="Heilman E.R."/>
            <person name="Heiman D."/>
            <person name="Hepburn T."/>
            <person name="Howarth C."/>
            <person name="Jen D."/>
            <person name="Larson L."/>
            <person name="Lewis B."/>
            <person name="Mehta T."/>
            <person name="Park D."/>
            <person name="Pearson M."/>
            <person name="Roberts A."/>
            <person name="Saif S."/>
            <person name="Shea T."/>
            <person name="Shenoy N."/>
            <person name="Sisk P."/>
            <person name="Stolte C."/>
            <person name="Sykes S."/>
            <person name="Walk T."/>
            <person name="White J."/>
            <person name="Yandava C."/>
            <person name="Haas B."/>
            <person name="Henn M.R."/>
            <person name="Nusbaum C."/>
            <person name="Birren B."/>
        </authorList>
    </citation>
    <scope>NUCLEOTIDE SEQUENCE [LARGE SCALE GENOMIC DNA]</scope>
    <source>
        <strain evidence="2">NA</strain>
    </source>
</reference>
<dbReference type="AlphaFoldDB" id="J9DTW4"/>
<feature type="non-terminal residue" evidence="1">
    <location>
        <position position="1"/>
    </location>
</feature>
<dbReference type="Proteomes" id="UP000004810">
    <property type="component" value="Unassembled WGS sequence"/>
</dbReference>
<evidence type="ECO:0000313" key="2">
    <source>
        <dbReference type="Proteomes" id="UP000004810"/>
    </source>
</evidence>
<comment type="caution">
    <text evidence="1">The sequence shown here is derived from an EMBL/GenBank/DDBJ whole genome shotgun (WGS) entry which is preliminary data.</text>
</comment>
<protein>
    <submittedName>
        <fullName evidence="1">Uncharacterized protein</fullName>
    </submittedName>
</protein>
<feature type="non-terminal residue" evidence="1">
    <location>
        <position position="64"/>
    </location>
</feature>
<accession>J9DTW4</accession>
<proteinExistence type="predicted"/>